<feature type="compositionally biased region" description="Low complexity" evidence="8">
    <location>
        <begin position="966"/>
        <end position="991"/>
    </location>
</feature>
<feature type="region of interest" description="Disordered" evidence="8">
    <location>
        <begin position="966"/>
        <end position="1020"/>
    </location>
</feature>
<evidence type="ECO:0000256" key="5">
    <source>
        <dbReference type="ARBA" id="ARBA00022840"/>
    </source>
</evidence>
<evidence type="ECO:0000259" key="10">
    <source>
        <dbReference type="PROSITE" id="PS50893"/>
    </source>
</evidence>
<keyword evidence="5 11" id="KW-0067">ATP-binding</keyword>
<dbReference type="RefSeq" id="WP_135119142.1">
    <property type="nucleotide sequence ID" value="NZ_SPQZ01000001.1"/>
</dbReference>
<keyword evidence="7 9" id="KW-0472">Membrane</keyword>
<dbReference type="SMART" id="SM00382">
    <property type="entry name" value="AAA"/>
    <property type="match status" value="2"/>
</dbReference>
<protein>
    <submittedName>
        <fullName evidence="11">ATP-binding cassette domain-containing protein</fullName>
    </submittedName>
</protein>
<keyword evidence="12" id="KW-1185">Reference proteome</keyword>
<keyword evidence="3 9" id="KW-0812">Transmembrane</keyword>
<evidence type="ECO:0000256" key="8">
    <source>
        <dbReference type="SAM" id="MobiDB-lite"/>
    </source>
</evidence>
<evidence type="ECO:0000313" key="11">
    <source>
        <dbReference type="EMBL" id="TFW00318.1"/>
    </source>
</evidence>
<keyword evidence="6 9" id="KW-1133">Transmembrane helix</keyword>
<feature type="transmembrane region" description="Helical" evidence="9">
    <location>
        <begin position="842"/>
        <end position="861"/>
    </location>
</feature>
<feature type="compositionally biased region" description="Low complexity" evidence="8">
    <location>
        <begin position="681"/>
        <end position="701"/>
    </location>
</feature>
<feature type="domain" description="ABC transporter" evidence="10">
    <location>
        <begin position="444"/>
        <end position="673"/>
    </location>
</feature>
<gene>
    <name evidence="11" type="ORF">E4M00_03850</name>
</gene>
<proteinExistence type="predicted"/>
<dbReference type="EMBL" id="SPQZ01000001">
    <property type="protein sequence ID" value="TFW00318.1"/>
    <property type="molecule type" value="Genomic_DNA"/>
</dbReference>
<dbReference type="PROSITE" id="PS00211">
    <property type="entry name" value="ABC_TRANSPORTER_1"/>
    <property type="match status" value="1"/>
</dbReference>
<feature type="transmembrane region" description="Helical" evidence="9">
    <location>
        <begin position="73"/>
        <end position="96"/>
    </location>
</feature>
<evidence type="ECO:0000256" key="7">
    <source>
        <dbReference type="ARBA" id="ARBA00023136"/>
    </source>
</evidence>
<evidence type="ECO:0000256" key="4">
    <source>
        <dbReference type="ARBA" id="ARBA00022741"/>
    </source>
</evidence>
<dbReference type="CDD" id="cd16914">
    <property type="entry name" value="EcfT"/>
    <property type="match status" value="1"/>
</dbReference>
<dbReference type="SUPFAM" id="SSF52540">
    <property type="entry name" value="P-loop containing nucleoside triphosphate hydrolases"/>
    <property type="match status" value="2"/>
</dbReference>
<evidence type="ECO:0000313" key="12">
    <source>
        <dbReference type="Proteomes" id="UP000298127"/>
    </source>
</evidence>
<feature type="region of interest" description="Disordered" evidence="8">
    <location>
        <begin position="540"/>
        <end position="571"/>
    </location>
</feature>
<feature type="transmembrane region" description="Helical" evidence="9">
    <location>
        <begin position="817"/>
        <end position="836"/>
    </location>
</feature>
<dbReference type="InterPro" id="IPR003593">
    <property type="entry name" value="AAA+_ATPase"/>
</dbReference>
<dbReference type="Gene3D" id="3.40.50.300">
    <property type="entry name" value="P-loop containing nucleotide triphosphate hydrolases"/>
    <property type="match status" value="2"/>
</dbReference>
<feature type="compositionally biased region" description="Basic and acidic residues" evidence="8">
    <location>
        <begin position="540"/>
        <end position="550"/>
    </location>
</feature>
<dbReference type="PANTHER" id="PTHR24220">
    <property type="entry name" value="IMPORT ATP-BINDING PROTEIN"/>
    <property type="match status" value="1"/>
</dbReference>
<evidence type="ECO:0000256" key="2">
    <source>
        <dbReference type="ARBA" id="ARBA00022448"/>
    </source>
</evidence>
<dbReference type="GO" id="GO:0016887">
    <property type="term" value="F:ATP hydrolysis activity"/>
    <property type="evidence" value="ECO:0007669"/>
    <property type="project" value="InterPro"/>
</dbReference>
<dbReference type="InterPro" id="IPR003339">
    <property type="entry name" value="ABC/ECF_trnsptr_transmembrane"/>
</dbReference>
<organism evidence="11 12">
    <name type="scientific">Orlajensenia leifsoniae</name>
    <dbReference type="NCBI Taxonomy" id="2561933"/>
    <lineage>
        <taxon>Bacteria</taxon>
        <taxon>Bacillati</taxon>
        <taxon>Actinomycetota</taxon>
        <taxon>Actinomycetes</taxon>
        <taxon>Micrococcales</taxon>
        <taxon>Microbacteriaceae</taxon>
        <taxon>Orlajensenia</taxon>
    </lineage>
</organism>
<evidence type="ECO:0000256" key="6">
    <source>
        <dbReference type="ARBA" id="ARBA00022989"/>
    </source>
</evidence>
<keyword evidence="4" id="KW-0547">Nucleotide-binding</keyword>
<dbReference type="GO" id="GO:0005886">
    <property type="term" value="C:plasma membrane"/>
    <property type="evidence" value="ECO:0007669"/>
    <property type="project" value="TreeGrafter"/>
</dbReference>
<feature type="transmembrane region" description="Helical" evidence="9">
    <location>
        <begin position="108"/>
        <end position="126"/>
    </location>
</feature>
<dbReference type="InterPro" id="IPR027417">
    <property type="entry name" value="P-loop_NTPase"/>
</dbReference>
<comment type="subcellular location">
    <subcellularLocation>
        <location evidence="1">Membrane</location>
        <topology evidence="1">Multi-pass membrane protein</topology>
    </subcellularLocation>
</comment>
<sequence>MLRFRSAPLKAAAFLAVGFIALRLAYRALFNGLGGSGLVLVDLPAMRLPPPFAHVSLFGPITTGGIQVAIESALPIAAVILAFGVLNAFVDVSRLFARGARRGPFRSIARALVIAWATFPGLTDAVTSVRRARRLRAERGLASLLVPIFERTIERAVAVAATMEVRGFAATRPVDGGCDRPVVVRDLSLGFEGRRMLHAGDLSLSTGTLTVIAGATGSGKSSLLNACSGLFSHVDGGEATGTIEIGGVDRLAVPPRDTARFVGVVLQQPRLGFASESVADEIGFALDVRGVAPVIVAERVREVAQRIGIVDLIGRDIRALSAGEATLVAIAAAVIQQPTLLLVDEPLADLDLDARSRIAELLGSLAHEAGVCVVVAEHRVGELAHVADEVLSIEGGELRRAGSSSALSMFEGRGGESGAPTPGAAVAGATTARGSAAGAGATIARIVGVSVSHAALPAVIDASFALAAGEIVAVTGPNGAGKSSLLGALALPAASGTVVIDGADVAGLPARLRRMSVALVPDASDDLLFSTTVAEECRRADRSADVERGTTQRSFESLLGSTPGGVSLRHPRDLSTGERRLLAIAIQLAAAPRVLLVDEPTRGLDGLARAQVAGALRTAAASGCAVVIASHDRTFAAEVADRALEMRAGRLSDASTADVVRASANESNPLAEVRRSRDRSASSTAPAPSAVPDDASTADSVRVSASGGPRVTLWQPLVLVAGSLLAAAAFAWPLLVPALPTQAQAAAPFAAIALLPLVVVAVALSLDGAVRSAKTLALLGTLTAIGAAVRIASTGVGGVEALFVLLILAGRVFGARFGFLLGILTIALSSTMWGGFGPWTPFQMFACGWVGAGAGLLPAFRTQRARMRHHGRALEITALAVYGAVASYAFGLIMNLWFWPFAVGTASDIAYVPGASVAQNASSFLLYSLVTSTLTWDTLRAVTSVVGIVVAGPAILAALRRAKLGPRGSSASGPLRGPSSSGRTTPRSTSPRGGGTRTRRSTAPDAAEVPPTAPLPSARA</sequence>
<dbReference type="InterPro" id="IPR015854">
    <property type="entry name" value="ABC_transpr_LolD-like"/>
</dbReference>
<feature type="transmembrane region" description="Helical" evidence="9">
    <location>
        <begin position="778"/>
        <end position="810"/>
    </location>
</feature>
<feature type="transmembrane region" description="Helical" evidence="9">
    <location>
        <begin position="939"/>
        <end position="959"/>
    </location>
</feature>
<feature type="region of interest" description="Disordered" evidence="8">
    <location>
        <begin position="665"/>
        <end position="702"/>
    </location>
</feature>
<evidence type="ECO:0000256" key="3">
    <source>
        <dbReference type="ARBA" id="ARBA00022692"/>
    </source>
</evidence>
<dbReference type="Pfam" id="PF00005">
    <property type="entry name" value="ABC_tran"/>
    <property type="match status" value="2"/>
</dbReference>
<dbReference type="Proteomes" id="UP000298127">
    <property type="component" value="Unassembled WGS sequence"/>
</dbReference>
<keyword evidence="2" id="KW-0813">Transport</keyword>
<name>A0A4Y9R7Z4_9MICO</name>
<feature type="transmembrane region" description="Helical" evidence="9">
    <location>
        <begin position="713"/>
        <end position="735"/>
    </location>
</feature>
<dbReference type="GO" id="GO:0005524">
    <property type="term" value="F:ATP binding"/>
    <property type="evidence" value="ECO:0007669"/>
    <property type="project" value="UniProtKB-KW"/>
</dbReference>
<feature type="transmembrane region" description="Helical" evidence="9">
    <location>
        <begin position="747"/>
        <end position="766"/>
    </location>
</feature>
<dbReference type="InterPro" id="IPR015856">
    <property type="entry name" value="ABC_transpr_CbiO/EcfA_su"/>
</dbReference>
<dbReference type="CDD" id="cd03225">
    <property type="entry name" value="ABC_cobalt_CbiO_domain1"/>
    <property type="match status" value="1"/>
</dbReference>
<dbReference type="GO" id="GO:0022857">
    <property type="term" value="F:transmembrane transporter activity"/>
    <property type="evidence" value="ECO:0007669"/>
    <property type="project" value="UniProtKB-ARBA"/>
</dbReference>
<dbReference type="PROSITE" id="PS50893">
    <property type="entry name" value="ABC_TRANSPORTER_2"/>
    <property type="match status" value="2"/>
</dbReference>
<feature type="domain" description="ABC transporter" evidence="10">
    <location>
        <begin position="182"/>
        <end position="420"/>
    </location>
</feature>
<comment type="caution">
    <text evidence="11">The sequence shown here is derived from an EMBL/GenBank/DDBJ whole genome shotgun (WGS) entry which is preliminary data.</text>
</comment>
<evidence type="ECO:0000256" key="1">
    <source>
        <dbReference type="ARBA" id="ARBA00004141"/>
    </source>
</evidence>
<evidence type="ECO:0000256" key="9">
    <source>
        <dbReference type="SAM" id="Phobius"/>
    </source>
</evidence>
<accession>A0A4Y9R7Z4</accession>
<feature type="transmembrane region" description="Helical" evidence="9">
    <location>
        <begin position="873"/>
        <end position="898"/>
    </location>
</feature>
<dbReference type="AlphaFoldDB" id="A0A4Y9R7Z4"/>
<reference evidence="11 12" key="1">
    <citation type="journal article" date="2018" name="J. Microbiol.">
        <title>Leifsonia flava sp. nov., a novel actinobacterium isolated from the rhizosphere of Aquilegia viridiflora.</title>
        <authorList>
            <person name="Cai Y."/>
            <person name="Tao W.Z."/>
            <person name="Ma Y.J."/>
            <person name="Cheng J."/>
            <person name="Zhang M.Y."/>
            <person name="Zhang Y.X."/>
        </authorList>
    </citation>
    <scope>NUCLEOTIDE SEQUENCE [LARGE SCALE GENOMIC DNA]</scope>
    <source>
        <strain evidence="11 12">SYP-B2174</strain>
    </source>
</reference>
<dbReference type="InterPro" id="IPR003439">
    <property type="entry name" value="ABC_transporter-like_ATP-bd"/>
</dbReference>
<dbReference type="InterPro" id="IPR017871">
    <property type="entry name" value="ABC_transporter-like_CS"/>
</dbReference>
<dbReference type="Gene3D" id="1.10.1760.20">
    <property type="match status" value="1"/>
</dbReference>